<reference evidence="2 3" key="1">
    <citation type="journal article" date="2020" name="Int. J. Syst. Evol. Microbiol.">
        <title>Paraburkholderia madseniana sp. nov., a phenolic acid-degrading bacterium isolated from acidic forest soil.</title>
        <authorList>
            <person name="Wilhelm R.C."/>
            <person name="Murphy S.J.L."/>
            <person name="Feriancek N.M."/>
            <person name="Karasz D.C."/>
            <person name="DeRito C.M."/>
            <person name="Newman J.D."/>
            <person name="Buckley D.H."/>
        </authorList>
    </citation>
    <scope>NUCLEOTIDE SEQUENCE [LARGE SCALE GENOMIC DNA]</scope>
    <source>
        <strain evidence="2 3">RP11</strain>
    </source>
</reference>
<protein>
    <submittedName>
        <fullName evidence="2">Glucose 1-dehydrogenase</fullName>
        <ecNumber evidence="2">1.1.1.47</ecNumber>
    </submittedName>
</protein>
<dbReference type="RefSeq" id="WP_154565494.1">
    <property type="nucleotide sequence ID" value="NZ_VOSW01000074.1"/>
</dbReference>
<comment type="similarity">
    <text evidence="1">Belongs to the short-chain dehydrogenases/reductases (SDR) family.</text>
</comment>
<dbReference type="PROSITE" id="PS00061">
    <property type="entry name" value="ADH_SHORT"/>
    <property type="match status" value="1"/>
</dbReference>
<sequence>MTLKLQNRVAVVTGASSGIGRAIALVLAKEGASVVCSDIRKSANADGYEPDLDIDTDDLIVQRGGAAQFVPCNVTKSKEVQALVVAAVEKFGRLDVMVNNAGVAFDFATVVEEREEDFDTTMAVNVKGVWLGCKYAIEQFMKQEPIKMTNGGEVRGRVVNMASMAGLVGLAKEPAYCASKAAVVGLTKEIAVDFAEQRINVNAICPGFLATSMVRSALEDEAIRKWLHGLTPWPRLGTVDDVAKAALFLASDDAEWMTGSMLTLDGGFVAR</sequence>
<proteinExistence type="inferred from homology"/>
<evidence type="ECO:0000313" key="3">
    <source>
        <dbReference type="Proteomes" id="UP000463700"/>
    </source>
</evidence>
<dbReference type="InterPro" id="IPR020904">
    <property type="entry name" value="Sc_DH/Rdtase_CS"/>
</dbReference>
<organism evidence="2 3">
    <name type="scientific">Paraburkholderia madseniana</name>
    <dbReference type="NCBI Taxonomy" id="2599607"/>
    <lineage>
        <taxon>Bacteria</taxon>
        <taxon>Pseudomonadati</taxon>
        <taxon>Pseudomonadota</taxon>
        <taxon>Betaproteobacteria</taxon>
        <taxon>Burkholderiales</taxon>
        <taxon>Burkholderiaceae</taxon>
        <taxon>Paraburkholderia</taxon>
    </lineage>
</organism>
<dbReference type="NCBIfam" id="NF005559">
    <property type="entry name" value="PRK07231.1"/>
    <property type="match status" value="1"/>
</dbReference>
<dbReference type="SUPFAM" id="SSF51735">
    <property type="entry name" value="NAD(P)-binding Rossmann-fold domains"/>
    <property type="match status" value="1"/>
</dbReference>
<gene>
    <name evidence="2" type="ORF">FSO04_31405</name>
</gene>
<comment type="caution">
    <text evidence="2">The sequence shown here is derived from an EMBL/GenBank/DDBJ whole genome shotgun (WGS) entry which is preliminary data.</text>
</comment>
<dbReference type="AlphaFoldDB" id="A0A6N6W8T2"/>
<dbReference type="GO" id="GO:0047936">
    <property type="term" value="F:glucose 1-dehydrogenase [NAD(P)+] activity"/>
    <property type="evidence" value="ECO:0007669"/>
    <property type="project" value="UniProtKB-EC"/>
</dbReference>
<dbReference type="Pfam" id="PF13561">
    <property type="entry name" value="adh_short_C2"/>
    <property type="match status" value="1"/>
</dbReference>
<accession>A0A6N6W8T2</accession>
<dbReference type="FunFam" id="3.40.50.720:FF:000084">
    <property type="entry name" value="Short-chain dehydrogenase reductase"/>
    <property type="match status" value="1"/>
</dbReference>
<evidence type="ECO:0000256" key="1">
    <source>
        <dbReference type="ARBA" id="ARBA00006484"/>
    </source>
</evidence>
<dbReference type="OrthoDB" id="9178657at2"/>
<dbReference type="EC" id="1.1.1.47" evidence="2"/>
<dbReference type="InterPro" id="IPR002347">
    <property type="entry name" value="SDR_fam"/>
</dbReference>
<dbReference type="PANTHER" id="PTHR42760">
    <property type="entry name" value="SHORT-CHAIN DEHYDROGENASES/REDUCTASES FAMILY MEMBER"/>
    <property type="match status" value="1"/>
</dbReference>
<dbReference type="Proteomes" id="UP000463700">
    <property type="component" value="Unassembled WGS sequence"/>
</dbReference>
<dbReference type="PANTHER" id="PTHR42760:SF124">
    <property type="entry name" value="SHORT-CHAIN DEHYDROGENASE_REDUCTASE"/>
    <property type="match status" value="1"/>
</dbReference>
<dbReference type="PRINTS" id="PR00081">
    <property type="entry name" value="GDHRDH"/>
</dbReference>
<keyword evidence="2" id="KW-0560">Oxidoreductase</keyword>
<name>A0A6N6W8T2_9BURK</name>
<dbReference type="EMBL" id="VOSW01000074">
    <property type="protein sequence ID" value="KAE8755970.1"/>
    <property type="molecule type" value="Genomic_DNA"/>
</dbReference>
<dbReference type="InterPro" id="IPR036291">
    <property type="entry name" value="NAD(P)-bd_dom_sf"/>
</dbReference>
<dbReference type="Gene3D" id="3.40.50.720">
    <property type="entry name" value="NAD(P)-binding Rossmann-like Domain"/>
    <property type="match status" value="1"/>
</dbReference>
<dbReference type="CDD" id="cd05233">
    <property type="entry name" value="SDR_c"/>
    <property type="match status" value="1"/>
</dbReference>
<evidence type="ECO:0000313" key="2">
    <source>
        <dbReference type="EMBL" id="KAE8755970.1"/>
    </source>
</evidence>
<dbReference type="PRINTS" id="PR00080">
    <property type="entry name" value="SDRFAMILY"/>
</dbReference>